<dbReference type="Pfam" id="PF09307">
    <property type="entry name" value="MHC2-interact"/>
    <property type="match status" value="1"/>
</dbReference>
<dbReference type="PIRSF" id="PIRSF001992">
    <property type="entry name" value="CD74_antigen"/>
    <property type="match status" value="1"/>
</dbReference>
<keyword evidence="7" id="KW-0472">Membrane</keyword>
<evidence type="ECO:0000256" key="2">
    <source>
        <dbReference type="ARBA" id="ARBA00022525"/>
    </source>
</evidence>
<keyword evidence="7" id="KW-1133">Transmembrane helix</keyword>
<dbReference type="InterPro" id="IPR000716">
    <property type="entry name" value="Thyroglobulin_1"/>
</dbReference>
<dbReference type="SUPFAM" id="SSF57610">
    <property type="entry name" value="Thyroglobulin type-1 domain"/>
    <property type="match status" value="1"/>
</dbReference>
<dbReference type="InterPro" id="IPR036613">
    <property type="entry name" value="MHCII_invariant_trimer_sf"/>
</dbReference>
<dbReference type="Pfam" id="PF00086">
    <property type="entry name" value="Thyroglobulin_1"/>
    <property type="match status" value="1"/>
</dbReference>
<dbReference type="GO" id="GO:0019882">
    <property type="term" value="P:antigen processing and presentation"/>
    <property type="evidence" value="ECO:0007669"/>
    <property type="project" value="InterPro"/>
</dbReference>
<sequence>MADHAEESPLATGSLSGSEEVLVIPEVPARSSNKRAFKVAGLTTLACLLLASQVFTAYMVFDQKQQIHSLQKNSDRLGKQLSRPVNAPIKMHMPMSSFPLLTDFTSEVEAKTPLTKLQDTVSSMETQLKDLMQNSQLPQFNETFLANLQSMKQHVNESEWQSFESWMRYWLIFQMAQKEPAPPTAKPVTVIKTKCQIKAELGEPRVGFYKPQCDERGNYLPMQCWHGTGYCWCVDSEGRTVEGTQMRGRPECQTGIPRRMGFAPMMMQKTLIPDGECICQDVFSGFIV</sequence>
<feature type="disulfide bond" evidence="5 6">
    <location>
        <begin position="224"/>
        <end position="231"/>
    </location>
</feature>
<dbReference type="PANTHER" id="PTHR14093">
    <property type="entry name" value="HLA CLASS II GAMMA CHAIN"/>
    <property type="match status" value="1"/>
</dbReference>
<keyword evidence="7" id="KW-0812">Transmembrane</keyword>
<dbReference type="Gene3D" id="1.10.870.10">
    <property type="entry name" value="MHC class II-associated invariant chain, trimerisation domain"/>
    <property type="match status" value="1"/>
</dbReference>
<dbReference type="InterPro" id="IPR052001">
    <property type="entry name" value="MHC-II_Gamma/Thyroglobulin"/>
</dbReference>
<feature type="transmembrane region" description="Helical" evidence="7">
    <location>
        <begin position="39"/>
        <end position="61"/>
    </location>
</feature>
<dbReference type="GO" id="GO:0043518">
    <property type="term" value="P:negative regulation of DNA damage response, signal transduction by p53 class mediator"/>
    <property type="evidence" value="ECO:0007669"/>
    <property type="project" value="TreeGrafter"/>
</dbReference>
<evidence type="ECO:0000256" key="6">
    <source>
        <dbReference type="PROSITE-ProRule" id="PRU00500"/>
    </source>
</evidence>
<dbReference type="PANTHER" id="PTHR14093:SF17">
    <property type="entry name" value="HLA CLASS II HISTOCOMPATIBILITY ANTIGEN GAMMA CHAIN"/>
    <property type="match status" value="1"/>
</dbReference>
<evidence type="ECO:0000313" key="10">
    <source>
        <dbReference type="Proteomes" id="UP000518266"/>
    </source>
</evidence>
<keyword evidence="2" id="KW-0964">Secreted</keyword>
<reference evidence="9 10" key="1">
    <citation type="submission" date="2020-03" db="EMBL/GenBank/DDBJ databases">
        <title>Dissostichus mawsoni Genome sequencing and assembly.</title>
        <authorList>
            <person name="Park H."/>
        </authorList>
    </citation>
    <scope>NUCLEOTIDE SEQUENCE [LARGE SCALE GENOMIC DNA]</scope>
    <source>
        <strain evidence="9">DM0001</strain>
        <tissue evidence="9">Muscle</tissue>
    </source>
</reference>
<evidence type="ECO:0000256" key="5">
    <source>
        <dbReference type="PIRSR" id="PIRSR001992-1"/>
    </source>
</evidence>
<dbReference type="GO" id="GO:0035718">
    <property type="term" value="F:macrophage migration inhibitory factor binding"/>
    <property type="evidence" value="ECO:0007669"/>
    <property type="project" value="InterPro"/>
</dbReference>
<dbReference type="EMBL" id="JAAKFY010000022">
    <property type="protein sequence ID" value="KAF3838252.1"/>
    <property type="molecule type" value="Genomic_DNA"/>
</dbReference>
<dbReference type="InterPro" id="IPR043530">
    <property type="entry name" value="CD74_antigen"/>
</dbReference>
<dbReference type="GO" id="GO:0004896">
    <property type="term" value="F:cytokine receptor activity"/>
    <property type="evidence" value="ECO:0007669"/>
    <property type="project" value="TreeGrafter"/>
</dbReference>
<dbReference type="InterPro" id="IPR022339">
    <property type="entry name" value="MHC_II-assoc_invar_chain"/>
</dbReference>
<dbReference type="OrthoDB" id="406800at2759"/>
<dbReference type="Proteomes" id="UP000518266">
    <property type="component" value="Unassembled WGS sequence"/>
</dbReference>
<dbReference type="GO" id="GO:1902166">
    <property type="term" value="P:negative regulation of intrinsic apoptotic signaling pathway in response to DNA damage by p53 class mediator"/>
    <property type="evidence" value="ECO:0007669"/>
    <property type="project" value="TreeGrafter"/>
</dbReference>
<dbReference type="Gene3D" id="4.10.800.10">
    <property type="entry name" value="Thyroglobulin type-1"/>
    <property type="match status" value="1"/>
</dbReference>
<feature type="disulfide bond" evidence="5">
    <location>
        <begin position="195"/>
        <end position="213"/>
    </location>
</feature>
<comment type="caution">
    <text evidence="6">Lacks conserved residue(s) required for the propagation of feature annotation.</text>
</comment>
<comment type="caution">
    <text evidence="9">The sequence shown here is derived from an EMBL/GenBank/DDBJ whole genome shotgun (WGS) entry which is preliminary data.</text>
</comment>
<dbReference type="AlphaFoldDB" id="A0A7J5XME0"/>
<dbReference type="PRINTS" id="PR01990">
    <property type="entry name" value="CD74ANTIGEN"/>
</dbReference>
<dbReference type="GO" id="GO:0002286">
    <property type="term" value="P:T cell activation involved in immune response"/>
    <property type="evidence" value="ECO:0007669"/>
    <property type="project" value="TreeGrafter"/>
</dbReference>
<evidence type="ECO:0000256" key="7">
    <source>
        <dbReference type="SAM" id="Phobius"/>
    </source>
</evidence>
<dbReference type="GO" id="GO:0005737">
    <property type="term" value="C:cytoplasm"/>
    <property type="evidence" value="ECO:0007669"/>
    <property type="project" value="TreeGrafter"/>
</dbReference>
<evidence type="ECO:0000256" key="4">
    <source>
        <dbReference type="ARBA" id="ARBA00023180"/>
    </source>
</evidence>
<comment type="subcellular location">
    <subcellularLocation>
        <location evidence="1">Secreted</location>
    </subcellularLocation>
</comment>
<feature type="disulfide bond" evidence="5">
    <location>
        <begin position="233"/>
        <end position="252"/>
    </location>
</feature>
<dbReference type="GO" id="GO:0042289">
    <property type="term" value="F:MHC class II protein binding"/>
    <property type="evidence" value="ECO:0007669"/>
    <property type="project" value="InterPro"/>
</dbReference>
<dbReference type="InterPro" id="IPR015386">
    <property type="entry name" value="MHC_II-assoc_invar/CLIP_MHC-bd"/>
</dbReference>
<evidence type="ECO:0000256" key="3">
    <source>
        <dbReference type="ARBA" id="ARBA00023157"/>
    </source>
</evidence>
<keyword evidence="4" id="KW-0325">Glycoprotein</keyword>
<evidence type="ECO:0000259" key="8">
    <source>
        <dbReference type="PROSITE" id="PS51162"/>
    </source>
</evidence>
<keyword evidence="3 5" id="KW-1015">Disulfide bond</keyword>
<dbReference type="GO" id="GO:0002830">
    <property type="term" value="P:positive regulation of type 2 immune response"/>
    <property type="evidence" value="ECO:0007669"/>
    <property type="project" value="TreeGrafter"/>
</dbReference>
<protein>
    <recommendedName>
        <fullName evidence="8">Thyroglobulin type-1 domain-containing protein</fullName>
    </recommendedName>
</protein>
<organism evidence="9 10">
    <name type="scientific">Dissostichus mawsoni</name>
    <name type="common">Antarctic cod</name>
    <dbReference type="NCBI Taxonomy" id="36200"/>
    <lineage>
        <taxon>Eukaryota</taxon>
        <taxon>Metazoa</taxon>
        <taxon>Chordata</taxon>
        <taxon>Craniata</taxon>
        <taxon>Vertebrata</taxon>
        <taxon>Euteleostomi</taxon>
        <taxon>Actinopterygii</taxon>
        <taxon>Neopterygii</taxon>
        <taxon>Teleostei</taxon>
        <taxon>Neoteleostei</taxon>
        <taxon>Acanthomorphata</taxon>
        <taxon>Eupercaria</taxon>
        <taxon>Perciformes</taxon>
        <taxon>Notothenioidei</taxon>
        <taxon>Nototheniidae</taxon>
        <taxon>Dissostichus</taxon>
    </lineage>
</organism>
<dbReference type="GO" id="GO:0006886">
    <property type="term" value="P:intracellular protein transport"/>
    <property type="evidence" value="ECO:0007669"/>
    <property type="project" value="InterPro"/>
</dbReference>
<dbReference type="SUPFAM" id="SSF48305">
    <property type="entry name" value="Class II MHC-associated invariant chain ectoplasmic trimerization domain"/>
    <property type="match status" value="1"/>
</dbReference>
<name>A0A7J5XME0_DISMA</name>
<evidence type="ECO:0000313" key="9">
    <source>
        <dbReference type="EMBL" id="KAF3838252.1"/>
    </source>
</evidence>
<dbReference type="GO" id="GO:0060907">
    <property type="term" value="P:positive regulation of macrophage cytokine production"/>
    <property type="evidence" value="ECO:0007669"/>
    <property type="project" value="TreeGrafter"/>
</dbReference>
<evidence type="ECO:0000256" key="1">
    <source>
        <dbReference type="ARBA" id="ARBA00004613"/>
    </source>
</evidence>
<dbReference type="GO" id="GO:0070206">
    <property type="term" value="P:protein trimerization"/>
    <property type="evidence" value="ECO:0007669"/>
    <property type="project" value="InterPro"/>
</dbReference>
<dbReference type="GO" id="GO:0001961">
    <property type="term" value="P:positive regulation of cytokine-mediated signaling pathway"/>
    <property type="evidence" value="ECO:0007669"/>
    <property type="project" value="TreeGrafter"/>
</dbReference>
<proteinExistence type="predicted"/>
<dbReference type="SMART" id="SM00211">
    <property type="entry name" value="TY"/>
    <property type="match status" value="1"/>
</dbReference>
<dbReference type="Pfam" id="PF08831">
    <property type="entry name" value="MHCassoc_trimer"/>
    <property type="match status" value="1"/>
</dbReference>
<dbReference type="GO" id="GO:0005576">
    <property type="term" value="C:extracellular region"/>
    <property type="evidence" value="ECO:0007669"/>
    <property type="project" value="UniProtKB-SubCell"/>
</dbReference>
<accession>A0A7J5XME0</accession>
<dbReference type="PROSITE" id="PS00484">
    <property type="entry name" value="THYROGLOBULIN_1_1"/>
    <property type="match status" value="1"/>
</dbReference>
<dbReference type="PROSITE" id="PS51162">
    <property type="entry name" value="THYROGLOBULIN_1_2"/>
    <property type="match status" value="1"/>
</dbReference>
<feature type="domain" description="Thyroglobulin type-1" evidence="8">
    <location>
        <begin position="192"/>
        <end position="252"/>
    </location>
</feature>
<dbReference type="InterPro" id="IPR036857">
    <property type="entry name" value="Thyroglobulin_1_sf"/>
</dbReference>
<dbReference type="GO" id="GO:0009986">
    <property type="term" value="C:cell surface"/>
    <property type="evidence" value="ECO:0007669"/>
    <property type="project" value="TreeGrafter"/>
</dbReference>
<dbReference type="GO" id="GO:0070374">
    <property type="term" value="P:positive regulation of ERK1 and ERK2 cascade"/>
    <property type="evidence" value="ECO:0007669"/>
    <property type="project" value="TreeGrafter"/>
</dbReference>
<gene>
    <name evidence="9" type="ORF">F7725_010020</name>
</gene>
<dbReference type="InterPro" id="IPR011988">
    <property type="entry name" value="MHC_II-assoc_invariant_trimer"/>
</dbReference>
<keyword evidence="10" id="KW-1185">Reference proteome</keyword>
<dbReference type="GO" id="GO:0016020">
    <property type="term" value="C:membrane"/>
    <property type="evidence" value="ECO:0007669"/>
    <property type="project" value="InterPro"/>
</dbReference>
<dbReference type="CDD" id="cd00191">
    <property type="entry name" value="TY"/>
    <property type="match status" value="1"/>
</dbReference>